<keyword evidence="2 4" id="KW-0238">DNA-binding</keyword>
<evidence type="ECO:0000256" key="4">
    <source>
        <dbReference type="PROSITE-ProRule" id="PRU00335"/>
    </source>
</evidence>
<keyword evidence="1" id="KW-0805">Transcription regulation</keyword>
<evidence type="ECO:0000259" key="5">
    <source>
        <dbReference type="PROSITE" id="PS50977"/>
    </source>
</evidence>
<dbReference type="PANTHER" id="PTHR30055:SF226">
    <property type="entry name" value="HTH-TYPE TRANSCRIPTIONAL REGULATOR PKSA"/>
    <property type="match status" value="1"/>
</dbReference>
<dbReference type="Pfam" id="PF00440">
    <property type="entry name" value="TetR_N"/>
    <property type="match status" value="1"/>
</dbReference>
<evidence type="ECO:0000313" key="7">
    <source>
        <dbReference type="Proteomes" id="UP000579605"/>
    </source>
</evidence>
<feature type="domain" description="HTH tetR-type" evidence="5">
    <location>
        <begin position="16"/>
        <end position="76"/>
    </location>
</feature>
<evidence type="ECO:0000256" key="1">
    <source>
        <dbReference type="ARBA" id="ARBA00023015"/>
    </source>
</evidence>
<dbReference type="GO" id="GO:0003700">
    <property type="term" value="F:DNA-binding transcription factor activity"/>
    <property type="evidence" value="ECO:0007669"/>
    <property type="project" value="TreeGrafter"/>
</dbReference>
<keyword evidence="3" id="KW-0804">Transcription</keyword>
<organism evidence="6 7">
    <name type="scientific">Actinopolymorpha rutila</name>
    <dbReference type="NCBI Taxonomy" id="446787"/>
    <lineage>
        <taxon>Bacteria</taxon>
        <taxon>Bacillati</taxon>
        <taxon>Actinomycetota</taxon>
        <taxon>Actinomycetes</taxon>
        <taxon>Propionibacteriales</taxon>
        <taxon>Actinopolymorphaceae</taxon>
        <taxon>Actinopolymorpha</taxon>
    </lineage>
</organism>
<keyword evidence="7" id="KW-1185">Reference proteome</keyword>
<dbReference type="GO" id="GO:0045892">
    <property type="term" value="P:negative regulation of DNA-templated transcription"/>
    <property type="evidence" value="ECO:0007669"/>
    <property type="project" value="UniProtKB-ARBA"/>
</dbReference>
<dbReference type="InterPro" id="IPR009057">
    <property type="entry name" value="Homeodomain-like_sf"/>
</dbReference>
<dbReference type="InterPro" id="IPR001647">
    <property type="entry name" value="HTH_TetR"/>
</dbReference>
<accession>A0A852ZA05</accession>
<evidence type="ECO:0000313" key="6">
    <source>
        <dbReference type="EMBL" id="NYH89045.1"/>
    </source>
</evidence>
<gene>
    <name evidence="6" type="ORF">F4554_001683</name>
</gene>
<evidence type="ECO:0000256" key="3">
    <source>
        <dbReference type="ARBA" id="ARBA00023163"/>
    </source>
</evidence>
<sequence>MVHEQPPDRRKLMRRSDRRAQILASAVPVFARHGFRDASLDDIAAEAGITRAVVYRHFDSKEELYRAVLDDARAAIRDELQADRQVGPGSVTALIHAAGRDPDRFRLLFGHARHEPDFASYYEEFAEASANYVLDALPDGYNVPRVTQFVAHLTARQLFEAILLWLDQDQPATPEALAGAIRGAATALTAALSRPAR</sequence>
<dbReference type="EMBL" id="JACBZH010000001">
    <property type="protein sequence ID" value="NYH89045.1"/>
    <property type="molecule type" value="Genomic_DNA"/>
</dbReference>
<reference evidence="6 7" key="1">
    <citation type="submission" date="2020-07" db="EMBL/GenBank/DDBJ databases">
        <title>Sequencing the genomes of 1000 actinobacteria strains.</title>
        <authorList>
            <person name="Klenk H.-P."/>
        </authorList>
    </citation>
    <scope>NUCLEOTIDE SEQUENCE [LARGE SCALE GENOMIC DNA]</scope>
    <source>
        <strain evidence="6 7">DSM 18448</strain>
    </source>
</reference>
<evidence type="ECO:0000256" key="2">
    <source>
        <dbReference type="ARBA" id="ARBA00023125"/>
    </source>
</evidence>
<comment type="caution">
    <text evidence="6">The sequence shown here is derived from an EMBL/GenBank/DDBJ whole genome shotgun (WGS) entry which is preliminary data.</text>
</comment>
<dbReference type="GO" id="GO:0000976">
    <property type="term" value="F:transcription cis-regulatory region binding"/>
    <property type="evidence" value="ECO:0007669"/>
    <property type="project" value="TreeGrafter"/>
</dbReference>
<dbReference type="SUPFAM" id="SSF46689">
    <property type="entry name" value="Homeodomain-like"/>
    <property type="match status" value="1"/>
</dbReference>
<proteinExistence type="predicted"/>
<dbReference type="PROSITE" id="PS01081">
    <property type="entry name" value="HTH_TETR_1"/>
    <property type="match status" value="1"/>
</dbReference>
<dbReference type="AlphaFoldDB" id="A0A852ZA05"/>
<dbReference type="InterPro" id="IPR023772">
    <property type="entry name" value="DNA-bd_HTH_TetR-type_CS"/>
</dbReference>
<dbReference type="PANTHER" id="PTHR30055">
    <property type="entry name" value="HTH-TYPE TRANSCRIPTIONAL REGULATOR RUTR"/>
    <property type="match status" value="1"/>
</dbReference>
<dbReference type="RefSeq" id="WP_179786848.1">
    <property type="nucleotide sequence ID" value="NZ_BAAARR010000002.1"/>
</dbReference>
<dbReference type="Gene3D" id="1.10.357.10">
    <property type="entry name" value="Tetracycline Repressor, domain 2"/>
    <property type="match status" value="1"/>
</dbReference>
<dbReference type="InterPro" id="IPR050109">
    <property type="entry name" value="HTH-type_TetR-like_transc_reg"/>
</dbReference>
<dbReference type="PRINTS" id="PR00455">
    <property type="entry name" value="HTHTETR"/>
</dbReference>
<feature type="DNA-binding region" description="H-T-H motif" evidence="4">
    <location>
        <begin position="39"/>
        <end position="58"/>
    </location>
</feature>
<dbReference type="Proteomes" id="UP000579605">
    <property type="component" value="Unassembled WGS sequence"/>
</dbReference>
<dbReference type="PROSITE" id="PS50977">
    <property type="entry name" value="HTH_TETR_2"/>
    <property type="match status" value="1"/>
</dbReference>
<name>A0A852ZA05_9ACTN</name>
<protein>
    <submittedName>
        <fullName evidence="6">AcrR family transcriptional regulator</fullName>
    </submittedName>
</protein>
<dbReference type="FunFam" id="1.10.10.60:FF:000141">
    <property type="entry name" value="TetR family transcriptional regulator"/>
    <property type="match status" value="1"/>
</dbReference>